<evidence type="ECO:0000256" key="1">
    <source>
        <dbReference type="SAM" id="MobiDB-lite"/>
    </source>
</evidence>
<gene>
    <name evidence="2" type="ORF">AT728_23375</name>
</gene>
<proteinExistence type="predicted"/>
<accession>A0A0W7X1W9</accession>
<dbReference type="EMBL" id="LOCL01000036">
    <property type="protein sequence ID" value="KUF16852.1"/>
    <property type="molecule type" value="Genomic_DNA"/>
</dbReference>
<feature type="compositionally biased region" description="Basic residues" evidence="1">
    <location>
        <begin position="82"/>
        <end position="91"/>
    </location>
</feature>
<protein>
    <submittedName>
        <fullName evidence="2">Uncharacterized protein</fullName>
    </submittedName>
</protein>
<organism evidence="2 3">
    <name type="scientific">Streptomyces silvensis</name>
    <dbReference type="NCBI Taxonomy" id="1765722"/>
    <lineage>
        <taxon>Bacteria</taxon>
        <taxon>Bacillati</taxon>
        <taxon>Actinomycetota</taxon>
        <taxon>Actinomycetes</taxon>
        <taxon>Kitasatosporales</taxon>
        <taxon>Streptomycetaceae</taxon>
        <taxon>Streptomyces</taxon>
    </lineage>
</organism>
<evidence type="ECO:0000313" key="2">
    <source>
        <dbReference type="EMBL" id="KUF16852.1"/>
    </source>
</evidence>
<keyword evidence="3" id="KW-1185">Reference proteome</keyword>
<evidence type="ECO:0000313" key="3">
    <source>
        <dbReference type="Proteomes" id="UP000054804"/>
    </source>
</evidence>
<dbReference type="STRING" id="1765722.AT728_23375"/>
<sequence length="121" mass="13534">MGNRADDKGTGVEIYREPLTGTVHGYTPTAAPEQLFTFAISRSPRLATALFRRYLRAAVVDSREHDHPFAGARPGTVPNEARRHKRPHPTPRRPMADPSTYPVRLAEDIASLIETLHEHLC</sequence>
<reference evidence="2 3" key="1">
    <citation type="submission" date="2015-12" db="EMBL/GenBank/DDBJ databases">
        <title>Draft genome sequence of Streptomyces silvensis ATCC 53525, a producer of novel hormone antagonists.</title>
        <authorList>
            <person name="Johnston C.W."/>
            <person name="Li Y."/>
            <person name="Magarvey N.A."/>
        </authorList>
    </citation>
    <scope>NUCLEOTIDE SEQUENCE [LARGE SCALE GENOMIC DNA]</scope>
    <source>
        <strain evidence="2 3">ATCC 53525</strain>
    </source>
</reference>
<dbReference type="AlphaFoldDB" id="A0A0W7X1W9"/>
<name>A0A0W7X1W9_9ACTN</name>
<dbReference type="RefSeq" id="WP_058849125.1">
    <property type="nucleotide sequence ID" value="NZ_LOCL01000036.1"/>
</dbReference>
<dbReference type="Proteomes" id="UP000054804">
    <property type="component" value="Unassembled WGS sequence"/>
</dbReference>
<comment type="caution">
    <text evidence="2">The sequence shown here is derived from an EMBL/GenBank/DDBJ whole genome shotgun (WGS) entry which is preliminary data.</text>
</comment>
<feature type="region of interest" description="Disordered" evidence="1">
    <location>
        <begin position="66"/>
        <end position="100"/>
    </location>
</feature>